<proteinExistence type="predicted"/>
<dbReference type="InterPro" id="IPR001867">
    <property type="entry name" value="OmpR/PhoB-type_DNA-bd"/>
</dbReference>
<dbReference type="AlphaFoldDB" id="A0A934J7E8"/>
<evidence type="ECO:0000313" key="9">
    <source>
        <dbReference type="EMBL" id="MBJ6364305.1"/>
    </source>
</evidence>
<gene>
    <name evidence="9" type="ORF">JFN88_24105</name>
</gene>
<evidence type="ECO:0000256" key="5">
    <source>
        <dbReference type="ARBA" id="ARBA00023125"/>
    </source>
</evidence>
<dbReference type="PANTHER" id="PTHR48111">
    <property type="entry name" value="REGULATOR OF RPOS"/>
    <property type="match status" value="1"/>
</dbReference>
<evidence type="ECO:0000256" key="6">
    <source>
        <dbReference type="ARBA" id="ARBA00023163"/>
    </source>
</evidence>
<dbReference type="Pfam" id="PF00486">
    <property type="entry name" value="Trans_reg_C"/>
    <property type="match status" value="1"/>
</dbReference>
<dbReference type="InterPro" id="IPR039420">
    <property type="entry name" value="WalR-like"/>
</dbReference>
<keyword evidence="2" id="KW-0597">Phosphoprotein</keyword>
<dbReference type="EMBL" id="JAELUP010000117">
    <property type="protein sequence ID" value="MBJ6364305.1"/>
    <property type="molecule type" value="Genomic_DNA"/>
</dbReference>
<evidence type="ECO:0000256" key="7">
    <source>
        <dbReference type="PROSITE-ProRule" id="PRU01091"/>
    </source>
</evidence>
<keyword evidence="6" id="KW-0804">Transcription</keyword>
<evidence type="ECO:0000259" key="8">
    <source>
        <dbReference type="PROSITE" id="PS51755"/>
    </source>
</evidence>
<keyword evidence="5 7" id="KW-0238">DNA-binding</keyword>
<dbReference type="PANTHER" id="PTHR48111:SF1">
    <property type="entry name" value="TWO-COMPONENT RESPONSE REGULATOR ORR33"/>
    <property type="match status" value="1"/>
</dbReference>
<reference evidence="9" key="1">
    <citation type="submission" date="2020-12" db="EMBL/GenBank/DDBJ databases">
        <authorList>
            <person name="Huq M.A."/>
        </authorList>
    </citation>
    <scope>NUCLEOTIDE SEQUENCE</scope>
    <source>
        <strain evidence="9">MAHUQ-46</strain>
    </source>
</reference>
<evidence type="ECO:0000256" key="1">
    <source>
        <dbReference type="ARBA" id="ARBA00004496"/>
    </source>
</evidence>
<name>A0A934J7E8_9BACL</name>
<dbReference type="CDD" id="cd00383">
    <property type="entry name" value="trans_reg_C"/>
    <property type="match status" value="1"/>
</dbReference>
<keyword evidence="3" id="KW-0902">Two-component regulatory system</keyword>
<dbReference type="GO" id="GO:0005829">
    <property type="term" value="C:cytosol"/>
    <property type="evidence" value="ECO:0007669"/>
    <property type="project" value="TreeGrafter"/>
</dbReference>
<protein>
    <submittedName>
        <fullName evidence="9">Response regulator transcription factor</fullName>
    </submittedName>
</protein>
<feature type="domain" description="OmpR/PhoB-type" evidence="8">
    <location>
        <begin position="99"/>
        <end position="198"/>
    </location>
</feature>
<evidence type="ECO:0000313" key="10">
    <source>
        <dbReference type="Proteomes" id="UP000640274"/>
    </source>
</evidence>
<accession>A0A934J7E8</accession>
<evidence type="ECO:0000256" key="2">
    <source>
        <dbReference type="ARBA" id="ARBA00022553"/>
    </source>
</evidence>
<feature type="DNA-binding region" description="OmpR/PhoB-type" evidence="7">
    <location>
        <begin position="99"/>
        <end position="198"/>
    </location>
</feature>
<dbReference type="InterPro" id="IPR016032">
    <property type="entry name" value="Sig_transdc_resp-reg_C-effctor"/>
</dbReference>
<dbReference type="GO" id="GO:0000976">
    <property type="term" value="F:transcription cis-regulatory region binding"/>
    <property type="evidence" value="ECO:0007669"/>
    <property type="project" value="TreeGrafter"/>
</dbReference>
<organism evidence="9 10">
    <name type="scientific">Paenibacillus roseus</name>
    <dbReference type="NCBI Taxonomy" id="2798579"/>
    <lineage>
        <taxon>Bacteria</taxon>
        <taxon>Bacillati</taxon>
        <taxon>Bacillota</taxon>
        <taxon>Bacilli</taxon>
        <taxon>Bacillales</taxon>
        <taxon>Paenibacillaceae</taxon>
        <taxon>Paenibacillus</taxon>
    </lineage>
</organism>
<dbReference type="PROSITE" id="PS51755">
    <property type="entry name" value="OMPR_PHOB"/>
    <property type="match status" value="1"/>
</dbReference>
<dbReference type="Proteomes" id="UP000640274">
    <property type="component" value="Unassembled WGS sequence"/>
</dbReference>
<dbReference type="FunFam" id="1.10.10.10:FF:000018">
    <property type="entry name" value="DNA-binding response regulator ResD"/>
    <property type="match status" value="1"/>
</dbReference>
<dbReference type="InterPro" id="IPR036388">
    <property type="entry name" value="WH-like_DNA-bd_sf"/>
</dbReference>
<dbReference type="GO" id="GO:0006355">
    <property type="term" value="P:regulation of DNA-templated transcription"/>
    <property type="evidence" value="ECO:0007669"/>
    <property type="project" value="InterPro"/>
</dbReference>
<keyword evidence="10" id="KW-1185">Reference proteome</keyword>
<dbReference type="GO" id="GO:0000156">
    <property type="term" value="F:phosphorelay response regulator activity"/>
    <property type="evidence" value="ECO:0007669"/>
    <property type="project" value="TreeGrafter"/>
</dbReference>
<comment type="caution">
    <text evidence="9">The sequence shown here is derived from an EMBL/GenBank/DDBJ whole genome shotgun (WGS) entry which is preliminary data.</text>
</comment>
<dbReference type="SMART" id="SM00862">
    <property type="entry name" value="Trans_reg_C"/>
    <property type="match status" value="1"/>
</dbReference>
<comment type="subcellular location">
    <subcellularLocation>
        <location evidence="1">Cytoplasm</location>
    </subcellularLocation>
</comment>
<keyword evidence="4" id="KW-0805">Transcription regulation</keyword>
<sequence>MALTIRCYDVLVFHHENDPILATIESDLFVIDQSKAVAVEQMKMPSNFRSVLLLVGDEQQVPQSGNDHAALVWPCPIPEALEKIDQLANQNQALPWVDADQLRFKDITMDLKRFSVHKSGVKVELTKTEFNLLKLLLSVGGAALTRNEIMKELWGDDYFGGSNSVDVHIKSLRRKLEDDLKKPKFIITVRGVGYRISDE</sequence>
<dbReference type="Gene3D" id="1.10.10.10">
    <property type="entry name" value="Winged helix-like DNA-binding domain superfamily/Winged helix DNA-binding domain"/>
    <property type="match status" value="1"/>
</dbReference>
<evidence type="ECO:0000256" key="3">
    <source>
        <dbReference type="ARBA" id="ARBA00023012"/>
    </source>
</evidence>
<evidence type="ECO:0000256" key="4">
    <source>
        <dbReference type="ARBA" id="ARBA00023015"/>
    </source>
</evidence>
<dbReference type="SUPFAM" id="SSF46894">
    <property type="entry name" value="C-terminal effector domain of the bipartite response regulators"/>
    <property type="match status" value="1"/>
</dbReference>
<dbReference type="GO" id="GO:0032993">
    <property type="term" value="C:protein-DNA complex"/>
    <property type="evidence" value="ECO:0007669"/>
    <property type="project" value="TreeGrafter"/>
</dbReference>